<feature type="domain" description="MannoseP isomerase/GMP-like beta-helix" evidence="2">
    <location>
        <begin position="309"/>
        <end position="354"/>
    </location>
</feature>
<keyword evidence="4" id="KW-1185">Reference proteome</keyword>
<dbReference type="Pfam" id="PF22640">
    <property type="entry name" value="ManC_GMP_beta-helix"/>
    <property type="match status" value="1"/>
</dbReference>
<dbReference type="Proteomes" id="UP000522081">
    <property type="component" value="Unassembled WGS sequence"/>
</dbReference>
<dbReference type="Pfam" id="PF00483">
    <property type="entry name" value="NTP_transferase"/>
    <property type="match status" value="1"/>
</dbReference>
<dbReference type="AlphaFoldDB" id="A0A7Y9XZT3"/>
<dbReference type="EMBL" id="JACBZF010000005">
    <property type="protein sequence ID" value="NYH96338.1"/>
    <property type="molecule type" value="Genomic_DNA"/>
</dbReference>
<dbReference type="EC" id="2.7.7.13" evidence="3"/>
<dbReference type="GO" id="GO:0004475">
    <property type="term" value="F:mannose-1-phosphate guanylyltransferase (GTP) activity"/>
    <property type="evidence" value="ECO:0007669"/>
    <property type="project" value="UniProtKB-EC"/>
</dbReference>
<dbReference type="SUPFAM" id="SSF53448">
    <property type="entry name" value="Nucleotide-diphospho-sugar transferases"/>
    <property type="match status" value="1"/>
</dbReference>
<dbReference type="PANTHER" id="PTHR46390:SF1">
    <property type="entry name" value="MANNOSE-1-PHOSPHATE GUANYLYLTRANSFERASE"/>
    <property type="match status" value="1"/>
</dbReference>
<protein>
    <submittedName>
        <fullName evidence="3">Mannose-1-phosphate guanylyltransferase/mannose-1-phosphate guanylyltransferase/mannose-6-phosphate isomerase</fullName>
        <ecNumber evidence="3">2.7.7.13</ecNumber>
        <ecNumber evidence="3">5.3.1.8</ecNumber>
    </submittedName>
</protein>
<proteinExistence type="predicted"/>
<feature type="domain" description="Nucleotidyl transferase" evidence="1">
    <location>
        <begin position="21"/>
        <end position="296"/>
    </location>
</feature>
<dbReference type="PANTHER" id="PTHR46390">
    <property type="entry name" value="MANNOSE-1-PHOSPHATE GUANYLYLTRANSFERASE"/>
    <property type="match status" value="1"/>
</dbReference>
<dbReference type="SUPFAM" id="SSF159283">
    <property type="entry name" value="Guanosine diphospho-D-mannose pyrophosphorylase/mannose-6-phosphate isomerase linker domain"/>
    <property type="match status" value="1"/>
</dbReference>
<sequence>MTGTTDTGWISFESEMPTTVPVILCGGSGTRLWPRSRVDKPKPFLPLLGERTLFQETLLRCPEDQGFGAPLIVTGNQHLEHVEAQMDVAPGAKVIVEPEGKNTAAAIALAALRLPADAVMLVCPSDHHIGDPEAFVEAARTASEIASSGWLVAFGIEARSPETGFGYLKPAAPIAFGKGFRVYDFIEKPNLEKAKSFIEAGDYFWNGGIFAFTAGLFLEELGEYRPDMLAAARKAVEGGHEDGHRFHPDAAEFARIRGESVDYAVMENSRRAAMVKAFMAWSDIGNWNALKEARQAEDRANVVKGEADLIDCSNVFVETDGPRVSVVGLSDVIVVVDGDEVLVTSAEGAQKVGKLKGAANQ</sequence>
<accession>A0A7Y9XZT3</accession>
<dbReference type="Gene3D" id="3.90.550.10">
    <property type="entry name" value="Spore Coat Polysaccharide Biosynthesis Protein SpsA, Chain A"/>
    <property type="match status" value="1"/>
</dbReference>
<name>A0A7Y9XZT3_9SPHN</name>
<dbReference type="InterPro" id="IPR051161">
    <property type="entry name" value="Mannose-6P_isomerase_type2"/>
</dbReference>
<keyword evidence="3" id="KW-0413">Isomerase</keyword>
<gene>
    <name evidence="3" type="ORF">FHS75_002677</name>
</gene>
<dbReference type="CDD" id="cd02509">
    <property type="entry name" value="GDP-M1P_Guanylyltransferase"/>
    <property type="match status" value="1"/>
</dbReference>
<keyword evidence="3" id="KW-0808">Transferase</keyword>
<evidence type="ECO:0000259" key="1">
    <source>
        <dbReference type="Pfam" id="PF00483"/>
    </source>
</evidence>
<dbReference type="InterPro" id="IPR054566">
    <property type="entry name" value="ManC/GMP-like_b-helix"/>
</dbReference>
<dbReference type="InterPro" id="IPR005835">
    <property type="entry name" value="NTP_transferase_dom"/>
</dbReference>
<evidence type="ECO:0000313" key="3">
    <source>
        <dbReference type="EMBL" id="NYH96338.1"/>
    </source>
</evidence>
<dbReference type="GO" id="GO:0009298">
    <property type="term" value="P:GDP-mannose biosynthetic process"/>
    <property type="evidence" value="ECO:0007669"/>
    <property type="project" value="TreeGrafter"/>
</dbReference>
<evidence type="ECO:0000313" key="4">
    <source>
        <dbReference type="Proteomes" id="UP000522081"/>
    </source>
</evidence>
<dbReference type="EC" id="5.3.1.8" evidence="3"/>
<reference evidence="3 4" key="1">
    <citation type="submission" date="2020-07" db="EMBL/GenBank/DDBJ databases">
        <title>Genomic Encyclopedia of Type Strains, Phase IV (KMG-IV): sequencing the most valuable type-strain genomes for metagenomic binning, comparative biology and taxonomic classification.</title>
        <authorList>
            <person name="Goeker M."/>
        </authorList>
    </citation>
    <scope>NUCLEOTIDE SEQUENCE [LARGE SCALE GENOMIC DNA]</scope>
    <source>
        <strain evidence="3 4">DSM 29043</strain>
    </source>
</reference>
<organism evidence="3 4">
    <name type="scientific">Novosphingobium marinum</name>
    <dbReference type="NCBI Taxonomy" id="1514948"/>
    <lineage>
        <taxon>Bacteria</taxon>
        <taxon>Pseudomonadati</taxon>
        <taxon>Pseudomonadota</taxon>
        <taxon>Alphaproteobacteria</taxon>
        <taxon>Sphingomonadales</taxon>
        <taxon>Sphingomonadaceae</taxon>
        <taxon>Novosphingobium</taxon>
    </lineage>
</organism>
<comment type="caution">
    <text evidence="3">The sequence shown here is derived from an EMBL/GenBank/DDBJ whole genome shotgun (WGS) entry which is preliminary data.</text>
</comment>
<keyword evidence="3" id="KW-0548">Nucleotidyltransferase</keyword>
<evidence type="ECO:0000259" key="2">
    <source>
        <dbReference type="Pfam" id="PF22640"/>
    </source>
</evidence>
<dbReference type="InterPro" id="IPR049577">
    <property type="entry name" value="GMPP_N"/>
</dbReference>
<dbReference type="GO" id="GO:0004476">
    <property type="term" value="F:mannose-6-phosphate isomerase activity"/>
    <property type="evidence" value="ECO:0007669"/>
    <property type="project" value="UniProtKB-EC"/>
</dbReference>
<dbReference type="InterPro" id="IPR029044">
    <property type="entry name" value="Nucleotide-diphossugar_trans"/>
</dbReference>